<reference evidence="2" key="1">
    <citation type="submission" date="2020-07" db="EMBL/GenBank/DDBJ databases">
        <title>Multicomponent nature underlies the extraordinary mechanical properties of spider dragline silk.</title>
        <authorList>
            <person name="Kono N."/>
            <person name="Nakamura H."/>
            <person name="Mori M."/>
            <person name="Yoshida Y."/>
            <person name="Ohtoshi R."/>
            <person name="Malay A.D."/>
            <person name="Moran D.A.P."/>
            <person name="Tomita M."/>
            <person name="Numata K."/>
            <person name="Arakawa K."/>
        </authorList>
    </citation>
    <scope>NUCLEOTIDE SEQUENCE</scope>
</reference>
<name>A0A8X6HSB2_TRICU</name>
<dbReference type="Proteomes" id="UP000887116">
    <property type="component" value="Unassembled WGS sequence"/>
</dbReference>
<keyword evidence="3" id="KW-1185">Reference proteome</keyword>
<feature type="compositionally biased region" description="Polar residues" evidence="1">
    <location>
        <begin position="46"/>
        <end position="59"/>
    </location>
</feature>
<feature type="compositionally biased region" description="Basic and acidic residues" evidence="1">
    <location>
        <begin position="14"/>
        <end position="36"/>
    </location>
</feature>
<evidence type="ECO:0000313" key="2">
    <source>
        <dbReference type="EMBL" id="GFQ91959.1"/>
    </source>
</evidence>
<organism evidence="2 3">
    <name type="scientific">Trichonephila clavata</name>
    <name type="common">Joro spider</name>
    <name type="synonym">Nephila clavata</name>
    <dbReference type="NCBI Taxonomy" id="2740835"/>
    <lineage>
        <taxon>Eukaryota</taxon>
        <taxon>Metazoa</taxon>
        <taxon>Ecdysozoa</taxon>
        <taxon>Arthropoda</taxon>
        <taxon>Chelicerata</taxon>
        <taxon>Arachnida</taxon>
        <taxon>Araneae</taxon>
        <taxon>Araneomorphae</taxon>
        <taxon>Entelegynae</taxon>
        <taxon>Araneoidea</taxon>
        <taxon>Nephilidae</taxon>
        <taxon>Trichonephila</taxon>
    </lineage>
</organism>
<gene>
    <name evidence="2" type="ORF">TNCT_676201</name>
</gene>
<proteinExistence type="predicted"/>
<feature type="region of interest" description="Disordered" evidence="1">
    <location>
        <begin position="1"/>
        <end position="76"/>
    </location>
</feature>
<dbReference type="OrthoDB" id="6420555at2759"/>
<evidence type="ECO:0000256" key="1">
    <source>
        <dbReference type="SAM" id="MobiDB-lite"/>
    </source>
</evidence>
<dbReference type="AlphaFoldDB" id="A0A8X6HSB2"/>
<evidence type="ECO:0000313" key="3">
    <source>
        <dbReference type="Proteomes" id="UP000887116"/>
    </source>
</evidence>
<comment type="caution">
    <text evidence="2">The sequence shown here is derived from an EMBL/GenBank/DDBJ whole genome shotgun (WGS) entry which is preliminary data.</text>
</comment>
<dbReference type="EMBL" id="BMAO01004045">
    <property type="protein sequence ID" value="GFQ91959.1"/>
    <property type="molecule type" value="Genomic_DNA"/>
</dbReference>
<sequence length="76" mass="8023">MGRARQFEGFSSVRADEHGIAERQKANSPQEEHRPDPPPQNLGVLVTSNSGGTMATEISDSALHRPPASAVLATGT</sequence>
<accession>A0A8X6HSB2</accession>
<protein>
    <submittedName>
        <fullName evidence="2">Uncharacterized protein</fullName>
    </submittedName>
</protein>